<proteinExistence type="predicted"/>
<reference evidence="1" key="1">
    <citation type="journal article" date="2014" name="Front. Microbiol.">
        <title>High frequency of phylogenetically diverse reductive dehalogenase-homologous genes in deep subseafloor sedimentary metagenomes.</title>
        <authorList>
            <person name="Kawai M."/>
            <person name="Futagami T."/>
            <person name="Toyoda A."/>
            <person name="Takaki Y."/>
            <person name="Nishi S."/>
            <person name="Hori S."/>
            <person name="Arai W."/>
            <person name="Tsubouchi T."/>
            <person name="Morono Y."/>
            <person name="Uchiyama I."/>
            <person name="Ito T."/>
            <person name="Fujiyama A."/>
            <person name="Inagaki F."/>
            <person name="Takami H."/>
        </authorList>
    </citation>
    <scope>NUCLEOTIDE SEQUENCE</scope>
    <source>
        <strain evidence="1">Expedition CK06-06</strain>
    </source>
</reference>
<feature type="non-terminal residue" evidence="1">
    <location>
        <position position="1"/>
    </location>
</feature>
<dbReference type="AlphaFoldDB" id="X1QHR5"/>
<feature type="non-terminal residue" evidence="1">
    <location>
        <position position="57"/>
    </location>
</feature>
<gene>
    <name evidence="1" type="ORF">S06H3_66491</name>
</gene>
<comment type="caution">
    <text evidence="1">The sequence shown here is derived from an EMBL/GenBank/DDBJ whole genome shotgun (WGS) entry which is preliminary data.</text>
</comment>
<protein>
    <recommendedName>
        <fullName evidence="2">PIN domain-containing protein</fullName>
    </recommendedName>
</protein>
<organism evidence="1">
    <name type="scientific">marine sediment metagenome</name>
    <dbReference type="NCBI Taxonomy" id="412755"/>
    <lineage>
        <taxon>unclassified sequences</taxon>
        <taxon>metagenomes</taxon>
        <taxon>ecological metagenomes</taxon>
    </lineage>
</organism>
<sequence length="57" mass="6540">DVNIASSLRVQHMNRNIFLVAPDILVYEVTNALAYNPLFNKDKVNMAILSLYEMDIK</sequence>
<accession>X1QHR5</accession>
<evidence type="ECO:0000313" key="1">
    <source>
        <dbReference type="EMBL" id="GAI68002.1"/>
    </source>
</evidence>
<dbReference type="EMBL" id="BARV01045351">
    <property type="protein sequence ID" value="GAI68002.1"/>
    <property type="molecule type" value="Genomic_DNA"/>
</dbReference>
<name>X1QHR5_9ZZZZ</name>
<evidence type="ECO:0008006" key="2">
    <source>
        <dbReference type="Google" id="ProtNLM"/>
    </source>
</evidence>